<proteinExistence type="predicted"/>
<accession>A0ABS5EJ40</accession>
<keyword evidence="2" id="KW-1185">Reference proteome</keyword>
<sequence>MDMIAAAPSFIVLLGVPALPRGCSPCVNGPTPRRRGPDCEKHHDASAAAAVIGIAMTERSSA</sequence>
<evidence type="ECO:0000313" key="1">
    <source>
        <dbReference type="EMBL" id="MBR0651040.1"/>
    </source>
</evidence>
<dbReference type="Proteomes" id="UP000698752">
    <property type="component" value="Unassembled WGS sequence"/>
</dbReference>
<name>A0ABS5EJ40_9PROT</name>
<dbReference type="EMBL" id="JAAEDI010000015">
    <property type="protein sequence ID" value="MBR0651040.1"/>
    <property type="molecule type" value="Genomic_DNA"/>
</dbReference>
<gene>
    <name evidence="1" type="ORF">GXW78_15310</name>
</gene>
<reference evidence="2" key="1">
    <citation type="journal article" date="2021" name="Syst. Appl. Microbiol.">
        <title>Roseomonas hellenica sp. nov., isolated from roots of wild-growing Alkanna tinctoria.</title>
        <authorList>
            <person name="Rat A."/>
            <person name="Naranjo H.D."/>
            <person name="Lebbe L."/>
            <person name="Cnockaert M."/>
            <person name="Krigas N."/>
            <person name="Grigoriadou K."/>
            <person name="Maloupa E."/>
            <person name="Willems A."/>
        </authorList>
    </citation>
    <scope>NUCLEOTIDE SEQUENCE [LARGE SCALE GENOMIC DNA]</scope>
    <source>
        <strain evidence="2">LMG 31159</strain>
    </source>
</reference>
<organism evidence="1 2">
    <name type="scientific">Neoroseomonas terrae</name>
    <dbReference type="NCBI Taxonomy" id="424799"/>
    <lineage>
        <taxon>Bacteria</taxon>
        <taxon>Pseudomonadati</taxon>
        <taxon>Pseudomonadota</taxon>
        <taxon>Alphaproteobacteria</taxon>
        <taxon>Acetobacterales</taxon>
        <taxon>Acetobacteraceae</taxon>
        <taxon>Neoroseomonas</taxon>
    </lineage>
</organism>
<protein>
    <submittedName>
        <fullName evidence="1">Uncharacterized protein</fullName>
    </submittedName>
</protein>
<evidence type="ECO:0000313" key="2">
    <source>
        <dbReference type="Proteomes" id="UP000698752"/>
    </source>
</evidence>
<comment type="caution">
    <text evidence="1">The sequence shown here is derived from an EMBL/GenBank/DDBJ whole genome shotgun (WGS) entry which is preliminary data.</text>
</comment>